<evidence type="ECO:0000313" key="8">
    <source>
        <dbReference type="Proteomes" id="UP000185557"/>
    </source>
</evidence>
<protein>
    <submittedName>
        <fullName evidence="7">Dynamin family protein</fullName>
    </submittedName>
</protein>
<accession>A0A1U7J751</accession>
<reference evidence="7 8" key="1">
    <citation type="submission" date="2016-11" db="EMBL/GenBank/DDBJ databases">
        <title>Draft Genome Sequences of Nine Cyanobacterial Strains from Diverse Habitats.</title>
        <authorList>
            <person name="Zhu T."/>
            <person name="Hou S."/>
            <person name="Lu X."/>
            <person name="Hess W.R."/>
        </authorList>
    </citation>
    <scope>NUCLEOTIDE SEQUENCE [LARGE SCALE GENOMIC DNA]</scope>
    <source>
        <strain evidence="7 8">NIES-30</strain>
    </source>
</reference>
<sequence length="811" mass="93251">MENNSFQYPELQQDIGNLISLFSKEPSLRNQHNLTVIQESLRKVVSPTFEIVFSGAFSAGKSMLINALLGRKLLYSSEGHATGTECRIAYAEPGQEKVVLTFLSEAEIVEQVTVNSSRLGIKVTSSTFDNAARQLVRQSCQKIIDEERGEHRSEKAKQANALSLLIQGYEKNREFINPQDNATYSMEKFNFSTLQEAANYARRGSNSAVLKRIEYFCCDPLLKDGNILIDTPGIDAPVRKDAELTYKKIQHPDTSAIVCVLKTAETGELTAEETELLETIQNNPGIRDRVFYIFNRVDKTWYNPQLRKRLENCIKTQFRDSSRVFQTSGLLGFYGRLIQETSASDRFGLDSLFLEEIQGLSNNEETPLFVTEFNNYCGNSGNLFDSSFKAEIRGYESPNQNYVRVLGEHGQPLIQKMIQDSGLEVFRESIINYLVYEKKPQLISTLINDLYPVCTALREFYLHQHQILVQQPQTAEEIKSQKTRQLAAELKDVGDQFEAAIKDEINGIAASNYNEEFERDFLKLKAQMVTRLDELIHTFSVETVYQKAQASHRRNSVVPLLGILAEAFYYLANGLEEVLVNSSQDLVQRYFQRFINQIRDSDYYRDIYHLLGNDAGIEERLNQAQKLICEAIINEAHTECDRYVRERPEFYKEGSPSVWQLCQTLQQACQGYDYHTMIDAEPAIRQLLKLDFEQKVRETVLRTYRQTINQTLNIHLLKIADEQRTAILQQYDHAREYLSQTLEKEAVKKAEANQMRRRELEADIDTYNSVVNRINDFLESIQLDRDKLPNMSQRDLEAILSDSQQGYLPKN</sequence>
<name>A0A1U7J751_9CYAN</name>
<proteinExistence type="predicted"/>
<gene>
    <name evidence="7" type="ORF">NIES30_07360</name>
</gene>
<dbReference type="PANTHER" id="PTHR10465:SF0">
    <property type="entry name" value="SARCALUMENIN"/>
    <property type="match status" value="1"/>
</dbReference>
<dbReference type="Proteomes" id="UP000185557">
    <property type="component" value="Unassembled WGS sequence"/>
</dbReference>
<dbReference type="InterPro" id="IPR027417">
    <property type="entry name" value="P-loop_NTPase"/>
</dbReference>
<evidence type="ECO:0000256" key="5">
    <source>
        <dbReference type="ARBA" id="ARBA00023136"/>
    </source>
</evidence>
<evidence type="ECO:0000256" key="2">
    <source>
        <dbReference type="ARBA" id="ARBA00022741"/>
    </source>
</evidence>
<keyword evidence="8" id="KW-1185">Reference proteome</keyword>
<comment type="caution">
    <text evidence="7">The sequence shown here is derived from an EMBL/GenBank/DDBJ whole genome shotgun (WGS) entry which is preliminary data.</text>
</comment>
<dbReference type="Pfam" id="PF00350">
    <property type="entry name" value="Dynamin_N"/>
    <property type="match status" value="1"/>
</dbReference>
<dbReference type="EMBL" id="MRCG01000004">
    <property type="protein sequence ID" value="OKH48991.1"/>
    <property type="molecule type" value="Genomic_DNA"/>
</dbReference>
<feature type="domain" description="Dynamin N-terminal" evidence="6">
    <location>
        <begin position="51"/>
        <end position="265"/>
    </location>
</feature>
<dbReference type="InterPro" id="IPR027094">
    <property type="entry name" value="Mitofusin_fam"/>
</dbReference>
<evidence type="ECO:0000256" key="3">
    <source>
        <dbReference type="ARBA" id="ARBA00022801"/>
    </source>
</evidence>
<evidence type="ECO:0000256" key="1">
    <source>
        <dbReference type="ARBA" id="ARBA00004370"/>
    </source>
</evidence>
<organism evidence="7 8">
    <name type="scientific">Phormidium tenue NIES-30</name>
    <dbReference type="NCBI Taxonomy" id="549789"/>
    <lineage>
        <taxon>Bacteria</taxon>
        <taxon>Bacillati</taxon>
        <taxon>Cyanobacteriota</taxon>
        <taxon>Cyanophyceae</taxon>
        <taxon>Oscillatoriophycideae</taxon>
        <taxon>Oscillatoriales</taxon>
        <taxon>Oscillatoriaceae</taxon>
        <taxon>Phormidium</taxon>
    </lineage>
</organism>
<dbReference type="OrthoDB" id="5477114at2"/>
<evidence type="ECO:0000259" key="6">
    <source>
        <dbReference type="Pfam" id="PF00350"/>
    </source>
</evidence>
<evidence type="ECO:0000313" key="7">
    <source>
        <dbReference type="EMBL" id="OKH48991.1"/>
    </source>
</evidence>
<dbReference type="AlphaFoldDB" id="A0A1U7J751"/>
<keyword evidence="2" id="KW-0547">Nucleotide-binding</keyword>
<dbReference type="SUPFAM" id="SSF52540">
    <property type="entry name" value="P-loop containing nucleoside triphosphate hydrolases"/>
    <property type="match status" value="1"/>
</dbReference>
<dbReference type="GO" id="GO:0016020">
    <property type="term" value="C:membrane"/>
    <property type="evidence" value="ECO:0007669"/>
    <property type="project" value="UniProtKB-SubCell"/>
</dbReference>
<evidence type="ECO:0000256" key="4">
    <source>
        <dbReference type="ARBA" id="ARBA00023134"/>
    </source>
</evidence>
<dbReference type="InterPro" id="IPR045063">
    <property type="entry name" value="Dynamin_N"/>
</dbReference>
<dbReference type="Gene3D" id="3.40.50.300">
    <property type="entry name" value="P-loop containing nucleotide triphosphate hydrolases"/>
    <property type="match status" value="1"/>
</dbReference>
<dbReference type="STRING" id="549789.NIES30_07360"/>
<comment type="subcellular location">
    <subcellularLocation>
        <location evidence="1">Membrane</location>
    </subcellularLocation>
</comment>
<dbReference type="PANTHER" id="PTHR10465">
    <property type="entry name" value="TRANSMEMBRANE GTPASE FZO1"/>
    <property type="match status" value="1"/>
</dbReference>
<dbReference type="GO" id="GO:0003924">
    <property type="term" value="F:GTPase activity"/>
    <property type="evidence" value="ECO:0007669"/>
    <property type="project" value="InterPro"/>
</dbReference>
<keyword evidence="3" id="KW-0378">Hydrolase</keyword>
<keyword evidence="5" id="KW-0472">Membrane</keyword>
<dbReference type="GO" id="GO:0005525">
    <property type="term" value="F:GTP binding"/>
    <property type="evidence" value="ECO:0007669"/>
    <property type="project" value="UniProtKB-KW"/>
</dbReference>
<dbReference type="RefSeq" id="WP_073607772.1">
    <property type="nucleotide sequence ID" value="NZ_MRCG01000004.1"/>
</dbReference>
<keyword evidence="4" id="KW-0342">GTP-binding</keyword>